<dbReference type="AlphaFoldDB" id="A0A6B0UTZ1"/>
<organism evidence="1">
    <name type="scientific">Ixodes ricinus</name>
    <name type="common">Common tick</name>
    <name type="synonym">Acarus ricinus</name>
    <dbReference type="NCBI Taxonomy" id="34613"/>
    <lineage>
        <taxon>Eukaryota</taxon>
        <taxon>Metazoa</taxon>
        <taxon>Ecdysozoa</taxon>
        <taxon>Arthropoda</taxon>
        <taxon>Chelicerata</taxon>
        <taxon>Arachnida</taxon>
        <taxon>Acari</taxon>
        <taxon>Parasitiformes</taxon>
        <taxon>Ixodida</taxon>
        <taxon>Ixodoidea</taxon>
        <taxon>Ixodidae</taxon>
        <taxon>Ixodinae</taxon>
        <taxon>Ixodes</taxon>
    </lineage>
</organism>
<reference evidence="1" key="1">
    <citation type="submission" date="2019-12" db="EMBL/GenBank/DDBJ databases">
        <title>An insight into the sialome of adult female Ixodes ricinus ticks feeding for 6 days.</title>
        <authorList>
            <person name="Perner J."/>
            <person name="Ribeiro J.M.C."/>
        </authorList>
    </citation>
    <scope>NUCLEOTIDE SEQUENCE</scope>
    <source>
        <strain evidence="1">Semi-engorged</strain>
        <tissue evidence="1">Salivary glands</tissue>
    </source>
</reference>
<protein>
    <submittedName>
        <fullName evidence="1">Putative secreted protein</fullName>
    </submittedName>
</protein>
<dbReference type="EMBL" id="GIFC01011042">
    <property type="protein sequence ID" value="MXU93125.1"/>
    <property type="molecule type" value="Transcribed_RNA"/>
</dbReference>
<evidence type="ECO:0000313" key="1">
    <source>
        <dbReference type="EMBL" id="MXU93125.1"/>
    </source>
</evidence>
<sequence>MFSGSCSSGLTSLLTVVTAVTLCVFRHSRRKVSREKYAHSFPWTPPWVQLLLDRRAAFHFLQNVSRRFLHRDLACCTVHLSGARAATTSSQRASLTSVSRKSPTHMFQSAGRFCTSALLQGLDDATVSRQQSNVILDAINP</sequence>
<proteinExistence type="predicted"/>
<name>A0A6B0UTZ1_IXORI</name>
<accession>A0A6B0UTZ1</accession>